<evidence type="ECO:0000256" key="1">
    <source>
        <dbReference type="SAM" id="MobiDB-lite"/>
    </source>
</evidence>
<reference evidence="2" key="1">
    <citation type="journal article" date="2023" name="Mol. Phylogenet. Evol.">
        <title>Genome-scale phylogeny and comparative genomics of the fungal order Sordariales.</title>
        <authorList>
            <person name="Hensen N."/>
            <person name="Bonometti L."/>
            <person name="Westerberg I."/>
            <person name="Brannstrom I.O."/>
            <person name="Guillou S."/>
            <person name="Cros-Aarteil S."/>
            <person name="Calhoun S."/>
            <person name="Haridas S."/>
            <person name="Kuo A."/>
            <person name="Mondo S."/>
            <person name="Pangilinan J."/>
            <person name="Riley R."/>
            <person name="LaButti K."/>
            <person name="Andreopoulos B."/>
            <person name="Lipzen A."/>
            <person name="Chen C."/>
            <person name="Yan M."/>
            <person name="Daum C."/>
            <person name="Ng V."/>
            <person name="Clum A."/>
            <person name="Steindorff A."/>
            <person name="Ohm R.A."/>
            <person name="Martin F."/>
            <person name="Silar P."/>
            <person name="Natvig D.O."/>
            <person name="Lalanne C."/>
            <person name="Gautier V."/>
            <person name="Ament-Velasquez S.L."/>
            <person name="Kruys A."/>
            <person name="Hutchinson M.I."/>
            <person name="Powell A.J."/>
            <person name="Barry K."/>
            <person name="Miller A.N."/>
            <person name="Grigoriev I.V."/>
            <person name="Debuchy R."/>
            <person name="Gladieux P."/>
            <person name="Hiltunen Thoren M."/>
            <person name="Johannesson H."/>
        </authorList>
    </citation>
    <scope>NUCLEOTIDE SEQUENCE</scope>
    <source>
        <strain evidence="2">CBS 333.67</strain>
    </source>
</reference>
<feature type="compositionally biased region" description="Basic and acidic residues" evidence="1">
    <location>
        <begin position="358"/>
        <end position="367"/>
    </location>
</feature>
<sequence>MARYGSEFTDYIRGPRRPPPLAHIRGFDDPHRPRRPRNLNSASRPDDRIIGGEGDVEVRIVNGIIDEQPDRPLNINFNYGPVHFHQTCACPNPSQGGHTCAPLPGPNGNGPISRSNISSSSIRRHTLTYPYHDPPPPDDDRRRRPGPPPPPPPPSRPALARPRVRFLTRSSAERSPSPPPGPSSRNTVMILPSSDSSSELDEPRTTTVTTTRTSITVGICEGCWTRRRLVSDEYCAECEDFANGGSTSGGGGALPARSVRSALGPGRRRRDSTLGGGGVRYVTTATGMGNREEEAVRREMRERARERERERERWRREAERERKRELRSGIRRGVRWDDDVEVRDIAPVRESISLYSGRPRDAAHYSDSEGDSEW</sequence>
<name>A0AAJ0GX59_9PEZI</name>
<feature type="region of interest" description="Disordered" evidence="1">
    <location>
        <begin position="126"/>
        <end position="209"/>
    </location>
</feature>
<proteinExistence type="predicted"/>
<reference evidence="2" key="2">
    <citation type="submission" date="2023-06" db="EMBL/GenBank/DDBJ databases">
        <authorList>
            <consortium name="Lawrence Berkeley National Laboratory"/>
            <person name="Mondo S.J."/>
            <person name="Hensen N."/>
            <person name="Bonometti L."/>
            <person name="Westerberg I."/>
            <person name="Brannstrom I.O."/>
            <person name="Guillou S."/>
            <person name="Cros-Aarteil S."/>
            <person name="Calhoun S."/>
            <person name="Haridas S."/>
            <person name="Kuo A."/>
            <person name="Pangilinan J."/>
            <person name="Riley R."/>
            <person name="Labutti K."/>
            <person name="Andreopoulos B."/>
            <person name="Lipzen A."/>
            <person name="Chen C."/>
            <person name="Yanf M."/>
            <person name="Daum C."/>
            <person name="Ng V."/>
            <person name="Clum A."/>
            <person name="Steindorff A."/>
            <person name="Ohm R."/>
            <person name="Martin F."/>
            <person name="Silar P."/>
            <person name="Natvig D."/>
            <person name="Lalanne C."/>
            <person name="Gautier V."/>
            <person name="Ament-Velasquez S.L."/>
            <person name="Kruys A."/>
            <person name="Hutchinson M.I."/>
            <person name="Powell A.J."/>
            <person name="Barry K."/>
            <person name="Miller A.N."/>
            <person name="Grigoriev I.V."/>
            <person name="Debuchy R."/>
            <person name="Gladieux P."/>
            <person name="Thoren M.H."/>
            <person name="Johannesson H."/>
        </authorList>
    </citation>
    <scope>NUCLEOTIDE SEQUENCE</scope>
    <source>
        <strain evidence="2">CBS 333.67</strain>
    </source>
</reference>
<dbReference type="Proteomes" id="UP001273166">
    <property type="component" value="Unassembled WGS sequence"/>
</dbReference>
<gene>
    <name evidence="2" type="ORF">B0T15DRAFT_522581</name>
</gene>
<feature type="compositionally biased region" description="Pro residues" evidence="1">
    <location>
        <begin position="146"/>
        <end position="156"/>
    </location>
</feature>
<protein>
    <submittedName>
        <fullName evidence="2">Uncharacterized protein</fullName>
    </submittedName>
</protein>
<accession>A0AAJ0GX59</accession>
<feature type="compositionally biased region" description="Basic and acidic residues" evidence="1">
    <location>
        <begin position="290"/>
        <end position="318"/>
    </location>
</feature>
<feature type="region of interest" description="Disordered" evidence="1">
    <location>
        <begin position="354"/>
        <end position="374"/>
    </location>
</feature>
<organism evidence="2 3">
    <name type="scientific">Chaetomium strumarium</name>
    <dbReference type="NCBI Taxonomy" id="1170767"/>
    <lineage>
        <taxon>Eukaryota</taxon>
        <taxon>Fungi</taxon>
        <taxon>Dikarya</taxon>
        <taxon>Ascomycota</taxon>
        <taxon>Pezizomycotina</taxon>
        <taxon>Sordariomycetes</taxon>
        <taxon>Sordariomycetidae</taxon>
        <taxon>Sordariales</taxon>
        <taxon>Chaetomiaceae</taxon>
        <taxon>Chaetomium</taxon>
    </lineage>
</organism>
<dbReference type="GeneID" id="87887467"/>
<dbReference type="AlphaFoldDB" id="A0AAJ0GX59"/>
<evidence type="ECO:0000313" key="2">
    <source>
        <dbReference type="EMBL" id="KAK3307796.1"/>
    </source>
</evidence>
<comment type="caution">
    <text evidence="2">The sequence shown here is derived from an EMBL/GenBank/DDBJ whole genome shotgun (WGS) entry which is preliminary data.</text>
</comment>
<dbReference type="RefSeq" id="XP_062723576.1">
    <property type="nucleotide sequence ID" value="XM_062868638.1"/>
</dbReference>
<evidence type="ECO:0000313" key="3">
    <source>
        <dbReference type="Proteomes" id="UP001273166"/>
    </source>
</evidence>
<feature type="region of interest" description="Disordered" evidence="1">
    <location>
        <begin position="1"/>
        <end position="51"/>
    </location>
</feature>
<dbReference type="EMBL" id="JAUDZG010000002">
    <property type="protein sequence ID" value="KAK3307796.1"/>
    <property type="molecule type" value="Genomic_DNA"/>
</dbReference>
<feature type="region of interest" description="Disordered" evidence="1">
    <location>
        <begin position="247"/>
        <end position="318"/>
    </location>
</feature>
<keyword evidence="3" id="KW-1185">Reference proteome</keyword>